<dbReference type="CDD" id="cd17546">
    <property type="entry name" value="REC_hyHK_CKI1_RcsC-like"/>
    <property type="match status" value="1"/>
</dbReference>
<keyword evidence="3 6" id="KW-0597">Phosphoprotein</keyword>
<dbReference type="InterPro" id="IPR004358">
    <property type="entry name" value="Sig_transdc_His_kin-like_C"/>
</dbReference>
<dbReference type="SMART" id="SM00388">
    <property type="entry name" value="HisKA"/>
    <property type="match status" value="1"/>
</dbReference>
<dbReference type="InterPro" id="IPR036890">
    <property type="entry name" value="HATPase_C_sf"/>
</dbReference>
<evidence type="ECO:0000256" key="1">
    <source>
        <dbReference type="ARBA" id="ARBA00000085"/>
    </source>
</evidence>
<evidence type="ECO:0000313" key="9">
    <source>
        <dbReference type="EMBL" id="GAX17168.1"/>
    </source>
</evidence>
<dbReference type="CDD" id="cd00082">
    <property type="entry name" value="HisKA"/>
    <property type="match status" value="1"/>
</dbReference>
<dbReference type="PROSITE" id="PS50109">
    <property type="entry name" value="HIS_KIN"/>
    <property type="match status" value="1"/>
</dbReference>
<dbReference type="InterPro" id="IPR001789">
    <property type="entry name" value="Sig_transdc_resp-reg_receiver"/>
</dbReference>
<dbReference type="Gene3D" id="3.40.50.2300">
    <property type="match status" value="1"/>
</dbReference>
<dbReference type="EC" id="2.7.13.3" evidence="2"/>
<dbReference type="InParanoid" id="A0A1Z5JTQ4"/>
<feature type="domain" description="Response regulatory" evidence="8">
    <location>
        <begin position="539"/>
        <end position="661"/>
    </location>
</feature>
<keyword evidence="10" id="KW-1185">Reference proteome</keyword>
<dbReference type="OrthoDB" id="46776at2759"/>
<reference evidence="9 10" key="1">
    <citation type="journal article" date="2015" name="Plant Cell">
        <title>Oil accumulation by the oleaginous diatom Fistulifera solaris as revealed by the genome and transcriptome.</title>
        <authorList>
            <person name="Tanaka T."/>
            <person name="Maeda Y."/>
            <person name="Veluchamy A."/>
            <person name="Tanaka M."/>
            <person name="Abida H."/>
            <person name="Marechal E."/>
            <person name="Bowler C."/>
            <person name="Muto M."/>
            <person name="Sunaga Y."/>
            <person name="Tanaka M."/>
            <person name="Yoshino T."/>
            <person name="Taniguchi T."/>
            <person name="Fukuda Y."/>
            <person name="Nemoto M."/>
            <person name="Matsumoto M."/>
            <person name="Wong P.S."/>
            <person name="Aburatani S."/>
            <person name="Fujibuchi W."/>
        </authorList>
    </citation>
    <scope>NUCLEOTIDE SEQUENCE [LARGE SCALE GENOMIC DNA]</scope>
    <source>
        <strain evidence="9 10">JPCC DA0580</strain>
    </source>
</reference>
<dbReference type="GO" id="GO:0000155">
    <property type="term" value="F:phosphorelay sensor kinase activity"/>
    <property type="evidence" value="ECO:0007669"/>
    <property type="project" value="InterPro"/>
</dbReference>
<dbReference type="InterPro" id="IPR003661">
    <property type="entry name" value="HisK_dim/P_dom"/>
</dbReference>
<dbReference type="SUPFAM" id="SSF47384">
    <property type="entry name" value="Homodimeric domain of signal transducing histidine kinase"/>
    <property type="match status" value="1"/>
</dbReference>
<proteinExistence type="predicted"/>
<evidence type="ECO:0000313" key="10">
    <source>
        <dbReference type="Proteomes" id="UP000198406"/>
    </source>
</evidence>
<dbReference type="InterPro" id="IPR005467">
    <property type="entry name" value="His_kinase_dom"/>
</dbReference>
<dbReference type="Gene3D" id="1.10.287.130">
    <property type="match status" value="1"/>
</dbReference>
<evidence type="ECO:0000256" key="6">
    <source>
        <dbReference type="PROSITE-ProRule" id="PRU00169"/>
    </source>
</evidence>
<dbReference type="PROSITE" id="PS50110">
    <property type="entry name" value="RESPONSE_REGULATORY"/>
    <property type="match status" value="1"/>
</dbReference>
<accession>A0A1Z5JTQ4</accession>
<evidence type="ECO:0000256" key="5">
    <source>
        <dbReference type="ARBA" id="ARBA00022777"/>
    </source>
</evidence>
<dbReference type="EMBL" id="BDSP01000114">
    <property type="protein sequence ID" value="GAX17168.1"/>
    <property type="molecule type" value="Genomic_DNA"/>
</dbReference>
<feature type="modified residue" description="4-aspartylphosphate" evidence="6">
    <location>
        <position position="589"/>
    </location>
</feature>
<protein>
    <recommendedName>
        <fullName evidence="2">histidine kinase</fullName>
        <ecNumber evidence="2">2.7.13.3</ecNumber>
    </recommendedName>
</protein>
<dbReference type="SMART" id="SM00387">
    <property type="entry name" value="HATPase_c"/>
    <property type="match status" value="1"/>
</dbReference>
<dbReference type="Gene3D" id="3.30.565.10">
    <property type="entry name" value="Histidine kinase-like ATPase, C-terminal domain"/>
    <property type="match status" value="1"/>
</dbReference>
<dbReference type="PANTHER" id="PTHR43047:SF64">
    <property type="entry name" value="HISTIDINE KINASE CONTAINING CHEY-HOMOLOGOUS RECEIVER DOMAIN AND PAS DOMAIN-RELATED"/>
    <property type="match status" value="1"/>
</dbReference>
<dbReference type="AlphaFoldDB" id="A0A1Z5JTQ4"/>
<dbReference type="Pfam" id="PF00072">
    <property type="entry name" value="Response_reg"/>
    <property type="match status" value="1"/>
</dbReference>
<dbReference type="PRINTS" id="PR00344">
    <property type="entry name" value="BCTRLSENSOR"/>
</dbReference>
<dbReference type="Pfam" id="PF00512">
    <property type="entry name" value="HisKA"/>
    <property type="match status" value="1"/>
</dbReference>
<keyword evidence="4" id="KW-0808">Transferase</keyword>
<dbReference type="InterPro" id="IPR011006">
    <property type="entry name" value="CheY-like_superfamily"/>
</dbReference>
<gene>
    <name evidence="9" type="ORF">FisN_10Lh014</name>
</gene>
<dbReference type="Pfam" id="PF02518">
    <property type="entry name" value="HATPase_c"/>
    <property type="match status" value="1"/>
</dbReference>
<evidence type="ECO:0000259" key="8">
    <source>
        <dbReference type="PROSITE" id="PS50110"/>
    </source>
</evidence>
<feature type="domain" description="Histidine kinase" evidence="7">
    <location>
        <begin position="274"/>
        <end position="504"/>
    </location>
</feature>
<sequence>MTRCMNESFECIEDQLNSIRQKTPIATHCRLMSRNYSIPSLCSTFRTENSISCSEFVVEELAEFQTSAKELIFDTLLQEMKDWIIDQGGDFETPEAFIGSYMEIIRSKFEMPIDRFYVGYLVPVEDSAYSFKWEASDSRIERKVLRNMSRRHSQYGSDAPFNVLQEKRADSVRIQAADSHVPSDCQWFSEGGYTDYYALPISYKSEVLGGAAWSTKNPMGFSDEQIDMFQKSIRALTMTIRTLMNEQVVRELIQRPKAEASKVKFGGTMKEMAMISHELRTPLNGIISMAELIQNDGNLNEQQKGSLQLMRQSGEYLLSLVNNVLDCAKLQTLINEGGKRMNKDMFVIHPIRLRDILQLVVHNMRIQGRARQLRIEVAYIGQANDPDLTVYTDGHRLQQILFNLLGNAVKFSKDKGTIDIRVSGTDDLLHFVVKDYGAGIRQENLYSIFEPFSQVKCAEHNVEGGTGLGLTLTKMLTTCLGGTLTADSIYGEWTEFTVTLPLDQSANNTPDSVIKPTKASIKRRISGPRPKRELYPNLRMLIADDSTINQKVLCSMLQHLDINHVDVARNGREAVQRATSQSYDMILMDVEMPEVNGIAAMKQIMSMQAHSRSRSAPQFAFLTAHKSLDIYKDEMEDLSCSHFLSKPFNLQQIDDLIFELVCCREIDA</sequence>
<dbReference type="Proteomes" id="UP000198406">
    <property type="component" value="Unassembled WGS sequence"/>
</dbReference>
<evidence type="ECO:0000256" key="4">
    <source>
        <dbReference type="ARBA" id="ARBA00022679"/>
    </source>
</evidence>
<evidence type="ECO:0000256" key="3">
    <source>
        <dbReference type="ARBA" id="ARBA00022553"/>
    </source>
</evidence>
<dbReference type="SUPFAM" id="SSF52172">
    <property type="entry name" value="CheY-like"/>
    <property type="match status" value="1"/>
</dbReference>
<comment type="caution">
    <text evidence="9">The sequence shown here is derived from an EMBL/GenBank/DDBJ whole genome shotgun (WGS) entry which is preliminary data.</text>
</comment>
<dbReference type="InterPro" id="IPR003594">
    <property type="entry name" value="HATPase_dom"/>
</dbReference>
<keyword evidence="5" id="KW-0418">Kinase</keyword>
<organism evidence="9 10">
    <name type="scientific">Fistulifera solaris</name>
    <name type="common">Oleaginous diatom</name>
    <dbReference type="NCBI Taxonomy" id="1519565"/>
    <lineage>
        <taxon>Eukaryota</taxon>
        <taxon>Sar</taxon>
        <taxon>Stramenopiles</taxon>
        <taxon>Ochrophyta</taxon>
        <taxon>Bacillariophyta</taxon>
        <taxon>Bacillariophyceae</taxon>
        <taxon>Bacillariophycidae</taxon>
        <taxon>Naviculales</taxon>
        <taxon>Naviculaceae</taxon>
        <taxon>Fistulifera</taxon>
    </lineage>
</organism>
<dbReference type="InterPro" id="IPR036097">
    <property type="entry name" value="HisK_dim/P_sf"/>
</dbReference>
<evidence type="ECO:0000259" key="7">
    <source>
        <dbReference type="PROSITE" id="PS50109"/>
    </source>
</evidence>
<evidence type="ECO:0000256" key="2">
    <source>
        <dbReference type="ARBA" id="ARBA00012438"/>
    </source>
</evidence>
<dbReference type="SUPFAM" id="SSF55874">
    <property type="entry name" value="ATPase domain of HSP90 chaperone/DNA topoisomerase II/histidine kinase"/>
    <property type="match status" value="1"/>
</dbReference>
<dbReference type="PANTHER" id="PTHR43047">
    <property type="entry name" value="TWO-COMPONENT HISTIDINE PROTEIN KINASE"/>
    <property type="match status" value="1"/>
</dbReference>
<name>A0A1Z5JTQ4_FISSO</name>
<dbReference type="SMART" id="SM00448">
    <property type="entry name" value="REC"/>
    <property type="match status" value="1"/>
</dbReference>
<comment type="catalytic activity">
    <reaction evidence="1">
        <text>ATP + protein L-histidine = ADP + protein N-phospho-L-histidine.</text>
        <dbReference type="EC" id="2.7.13.3"/>
    </reaction>
</comment>